<feature type="signal peptide" evidence="1">
    <location>
        <begin position="1"/>
        <end position="20"/>
    </location>
</feature>
<organism evidence="3 4">
    <name type="scientific">Piscinibacter gummiphilus</name>
    <dbReference type="NCBI Taxonomy" id="946333"/>
    <lineage>
        <taxon>Bacteria</taxon>
        <taxon>Pseudomonadati</taxon>
        <taxon>Pseudomonadota</taxon>
        <taxon>Betaproteobacteria</taxon>
        <taxon>Burkholderiales</taxon>
        <taxon>Sphaerotilaceae</taxon>
        <taxon>Piscinibacter</taxon>
    </lineage>
</organism>
<dbReference type="RefSeq" id="WP_316699972.1">
    <property type="nucleotide sequence ID" value="NZ_CP136336.1"/>
</dbReference>
<dbReference type="SUPFAM" id="SSF51126">
    <property type="entry name" value="Pectin lyase-like"/>
    <property type="match status" value="1"/>
</dbReference>
<dbReference type="Proteomes" id="UP001303946">
    <property type="component" value="Chromosome"/>
</dbReference>
<proteinExistence type="predicted"/>
<sequence>MRATLSALALAGAVSWGAQAQAAATYYFSDCQPGAAPGCVQGNDANDGKSPRSPKRRLESVAINALPAGSKLLLARGGVWVQDMLVLDNPRVTAEAPLVIDAYGRGERPWLQAPGVKNAVFMFGKYNNTSYDGGYTLRNLKLDGRGTGQWGLFLIHNLHHVTIEDSEITGFHIGIHSQARAPQGVNHVVIRRNVISRNKGMGILGQFNDSLIEDNLFEANNFSGSDYDHAIYLSGNEAGGRRNVVRGNTFRHNSVVDGVCKGGNVTMHGQMDGMLIEGNTIEQRASARSCWGISITSGYKTAEWFRNFVVRNNTVVNLGECAFCINASPGIVVENNRVFNDQKSPHVAVMITRGNRTPGDAEDRDAVVRGNVACFPSGASNQVAVRLASAAADVSDNLTLAGEAATRGVCAR</sequence>
<dbReference type="SMART" id="SM00710">
    <property type="entry name" value="PbH1"/>
    <property type="match status" value="6"/>
</dbReference>
<gene>
    <name evidence="3" type="ORF">RXV79_20565</name>
</gene>
<keyword evidence="4" id="KW-1185">Reference proteome</keyword>
<dbReference type="Pfam" id="PF13229">
    <property type="entry name" value="Beta_helix"/>
    <property type="match status" value="1"/>
</dbReference>
<dbReference type="InterPro" id="IPR012334">
    <property type="entry name" value="Pectin_lyas_fold"/>
</dbReference>
<dbReference type="Gene3D" id="2.160.20.10">
    <property type="entry name" value="Single-stranded right-handed beta-helix, Pectin lyase-like"/>
    <property type="match status" value="1"/>
</dbReference>
<evidence type="ECO:0000259" key="2">
    <source>
        <dbReference type="Pfam" id="PF13229"/>
    </source>
</evidence>
<dbReference type="InterPro" id="IPR006626">
    <property type="entry name" value="PbH1"/>
</dbReference>
<accession>A0ABZ0CVY9</accession>
<evidence type="ECO:0000313" key="4">
    <source>
        <dbReference type="Proteomes" id="UP001303946"/>
    </source>
</evidence>
<dbReference type="EMBL" id="CP136336">
    <property type="protein sequence ID" value="WOB07301.1"/>
    <property type="molecule type" value="Genomic_DNA"/>
</dbReference>
<evidence type="ECO:0000313" key="3">
    <source>
        <dbReference type="EMBL" id="WOB07301.1"/>
    </source>
</evidence>
<reference evidence="3 4" key="1">
    <citation type="submission" date="2023-10" db="EMBL/GenBank/DDBJ databases">
        <title>Bacteria for the degradation of biodegradable plastic PBAT(Polybutylene adipate terephthalate).</title>
        <authorList>
            <person name="Weon H.-Y."/>
            <person name="Yeon J."/>
        </authorList>
    </citation>
    <scope>NUCLEOTIDE SEQUENCE [LARGE SCALE GENOMIC DNA]</scope>
    <source>
        <strain evidence="3 4">SBD 7-3</strain>
    </source>
</reference>
<dbReference type="InterPro" id="IPR039448">
    <property type="entry name" value="Beta_helix"/>
</dbReference>
<protein>
    <submittedName>
        <fullName evidence="3">Right-handed parallel beta-helix repeat-containing protein</fullName>
    </submittedName>
</protein>
<feature type="chain" id="PRO_5045977103" evidence="1">
    <location>
        <begin position="21"/>
        <end position="412"/>
    </location>
</feature>
<name>A0ABZ0CVY9_9BURK</name>
<dbReference type="InterPro" id="IPR011050">
    <property type="entry name" value="Pectin_lyase_fold/virulence"/>
</dbReference>
<feature type="domain" description="Right handed beta helix" evidence="2">
    <location>
        <begin position="215"/>
        <end position="342"/>
    </location>
</feature>
<evidence type="ECO:0000256" key="1">
    <source>
        <dbReference type="SAM" id="SignalP"/>
    </source>
</evidence>
<keyword evidence="1" id="KW-0732">Signal</keyword>